<dbReference type="InterPro" id="IPR032710">
    <property type="entry name" value="NTF2-like_dom_sf"/>
</dbReference>
<gene>
    <name evidence="2" type="ORF">Q7514_22395</name>
</gene>
<comment type="caution">
    <text evidence="2">The sequence shown here is derived from an EMBL/GenBank/DDBJ whole genome shotgun (WGS) entry which is preliminary data.</text>
</comment>
<evidence type="ECO:0000313" key="2">
    <source>
        <dbReference type="EMBL" id="MEE2060275.1"/>
    </source>
</evidence>
<dbReference type="Pfam" id="PF13577">
    <property type="entry name" value="SnoaL_4"/>
    <property type="match status" value="1"/>
</dbReference>
<name>A0ABU7LFE7_9NOCA</name>
<dbReference type="Gene3D" id="3.10.450.50">
    <property type="match status" value="1"/>
</dbReference>
<evidence type="ECO:0000313" key="3">
    <source>
        <dbReference type="Proteomes" id="UP001336020"/>
    </source>
</evidence>
<proteinExistence type="predicted"/>
<accession>A0ABU7LFE7</accession>
<dbReference type="EMBL" id="JAUTXY010000012">
    <property type="protein sequence ID" value="MEE2060275.1"/>
    <property type="molecule type" value="Genomic_DNA"/>
</dbReference>
<keyword evidence="3" id="KW-1185">Reference proteome</keyword>
<protein>
    <submittedName>
        <fullName evidence="2">Nuclear transport factor 2 family protein</fullName>
    </submittedName>
</protein>
<dbReference type="RefSeq" id="WP_330135469.1">
    <property type="nucleotide sequence ID" value="NZ_JAUTXY010000012.1"/>
</dbReference>
<feature type="domain" description="SnoaL-like" evidence="1">
    <location>
        <begin position="7"/>
        <end position="123"/>
    </location>
</feature>
<dbReference type="Proteomes" id="UP001336020">
    <property type="component" value="Unassembled WGS sequence"/>
</dbReference>
<reference evidence="2 3" key="1">
    <citation type="submission" date="2023-07" db="EMBL/GenBank/DDBJ databases">
        <authorList>
            <person name="Girao M."/>
            <person name="Carvalho M.F."/>
        </authorList>
    </citation>
    <scope>NUCLEOTIDE SEQUENCE [LARGE SCALE GENOMIC DNA]</scope>
    <source>
        <strain evidence="2 3">YIM65754</strain>
    </source>
</reference>
<dbReference type="SUPFAM" id="SSF54427">
    <property type="entry name" value="NTF2-like"/>
    <property type="match status" value="1"/>
</dbReference>
<organism evidence="2 3">
    <name type="scientific">Rhodococcus artemisiae</name>
    <dbReference type="NCBI Taxonomy" id="714159"/>
    <lineage>
        <taxon>Bacteria</taxon>
        <taxon>Bacillati</taxon>
        <taxon>Actinomycetota</taxon>
        <taxon>Actinomycetes</taxon>
        <taxon>Mycobacteriales</taxon>
        <taxon>Nocardiaceae</taxon>
        <taxon>Rhodococcus</taxon>
    </lineage>
</organism>
<evidence type="ECO:0000259" key="1">
    <source>
        <dbReference type="Pfam" id="PF13577"/>
    </source>
</evidence>
<sequence>MTVTNMDRVAIADSLFALATCLDDKDWATLAASLTDDTRSYGCVGVADTVARVRYCLDVCGATQHVIGNVRIDQGESDAVVRSSFRAFHTGIGDLTGVTYECMGDYDDRWCRTSDGWRLAARTVRIRAELGDRRVIGM</sequence>
<dbReference type="InterPro" id="IPR037401">
    <property type="entry name" value="SnoaL-like"/>
</dbReference>